<keyword evidence="3" id="KW-0234">DNA repair</keyword>
<proteinExistence type="predicted"/>
<evidence type="ECO:0000259" key="4">
    <source>
        <dbReference type="Pfam" id="PF11967"/>
    </source>
</evidence>
<feature type="domain" description="DNA replication/recombination mediator RecO N-terminal" evidence="4">
    <location>
        <begin position="1"/>
        <end position="76"/>
    </location>
</feature>
<accession>A0A396RN96</accession>
<dbReference type="PANTHER" id="PTHR33991:SF1">
    <property type="entry name" value="DNA REPAIR PROTEIN RECO"/>
    <property type="match status" value="1"/>
</dbReference>
<protein>
    <submittedName>
        <fullName evidence="5">DNA repair protein RecO</fullName>
    </submittedName>
</protein>
<dbReference type="GO" id="GO:0043590">
    <property type="term" value="C:bacterial nucleoid"/>
    <property type="evidence" value="ECO:0007669"/>
    <property type="project" value="TreeGrafter"/>
</dbReference>
<sequence>MHIRAPAIVVAIRAHGEHGAVVRALTAEHGLQAGYVRGGRSTRLRPILQPGNTVIGEWRARTDDQLGSLTLELTESRAPLYADPLAAAAIDWACALTASALPEAQPYPRLHAALEGVLDAIGAAPSARGWAAALVRYEALVLRELGYAEAMPGLPGGDAAWPDLLRALDAIGAGLHRHLFADRRGHAFDARERLLTRLKRAVA</sequence>
<keyword evidence="1" id="KW-0227">DNA damage</keyword>
<dbReference type="Pfam" id="PF02565">
    <property type="entry name" value="RecO_C"/>
    <property type="match status" value="1"/>
</dbReference>
<name>A0A396RN96_9SPHN</name>
<dbReference type="Proteomes" id="UP000266693">
    <property type="component" value="Unassembled WGS sequence"/>
</dbReference>
<dbReference type="Pfam" id="PF11967">
    <property type="entry name" value="RecO_N"/>
    <property type="match status" value="1"/>
</dbReference>
<evidence type="ECO:0000256" key="3">
    <source>
        <dbReference type="ARBA" id="ARBA00023204"/>
    </source>
</evidence>
<dbReference type="InterPro" id="IPR003717">
    <property type="entry name" value="RecO"/>
</dbReference>
<organism evidence="5 6">
    <name type="scientific">Sphingomonas gilva</name>
    <dbReference type="NCBI Taxonomy" id="2305907"/>
    <lineage>
        <taxon>Bacteria</taxon>
        <taxon>Pseudomonadati</taxon>
        <taxon>Pseudomonadota</taxon>
        <taxon>Alphaproteobacteria</taxon>
        <taxon>Sphingomonadales</taxon>
        <taxon>Sphingomonadaceae</taxon>
        <taxon>Sphingomonas</taxon>
    </lineage>
</organism>
<evidence type="ECO:0000256" key="2">
    <source>
        <dbReference type="ARBA" id="ARBA00023172"/>
    </source>
</evidence>
<evidence type="ECO:0000256" key="1">
    <source>
        <dbReference type="ARBA" id="ARBA00022763"/>
    </source>
</evidence>
<keyword evidence="2" id="KW-0233">DNA recombination</keyword>
<dbReference type="RefSeq" id="WP_118863148.1">
    <property type="nucleotide sequence ID" value="NZ_QWLV01000002.1"/>
</dbReference>
<dbReference type="GO" id="GO:0006310">
    <property type="term" value="P:DNA recombination"/>
    <property type="evidence" value="ECO:0007669"/>
    <property type="project" value="UniProtKB-KW"/>
</dbReference>
<evidence type="ECO:0000313" key="5">
    <source>
        <dbReference type="EMBL" id="RHW17957.1"/>
    </source>
</evidence>
<dbReference type="AlphaFoldDB" id="A0A396RN96"/>
<dbReference type="InterPro" id="IPR012340">
    <property type="entry name" value="NA-bd_OB-fold"/>
</dbReference>
<dbReference type="EMBL" id="QWLV01000002">
    <property type="protein sequence ID" value="RHW17957.1"/>
    <property type="molecule type" value="Genomic_DNA"/>
</dbReference>
<dbReference type="OrthoDB" id="9804792at2"/>
<gene>
    <name evidence="5" type="ORF">D1610_05465</name>
</gene>
<dbReference type="PANTHER" id="PTHR33991">
    <property type="entry name" value="DNA REPAIR PROTEIN RECO"/>
    <property type="match status" value="1"/>
</dbReference>
<dbReference type="InterPro" id="IPR022572">
    <property type="entry name" value="DNA_rep/recomb_RecO_N"/>
</dbReference>
<dbReference type="GO" id="GO:0006302">
    <property type="term" value="P:double-strand break repair"/>
    <property type="evidence" value="ECO:0007669"/>
    <property type="project" value="TreeGrafter"/>
</dbReference>
<dbReference type="Gene3D" id="2.40.50.140">
    <property type="entry name" value="Nucleic acid-binding proteins"/>
    <property type="match status" value="1"/>
</dbReference>
<reference evidence="5 6" key="1">
    <citation type="submission" date="2018-08" db="EMBL/GenBank/DDBJ databases">
        <title>The multiple taxonomic identification of Sphingomonas gilva.</title>
        <authorList>
            <person name="Zhu D."/>
            <person name="Zheng S."/>
        </authorList>
    </citation>
    <scope>NUCLEOTIDE SEQUENCE [LARGE SCALE GENOMIC DNA]</scope>
    <source>
        <strain evidence="5 6">ZDH117</strain>
    </source>
</reference>
<keyword evidence="6" id="KW-1185">Reference proteome</keyword>
<evidence type="ECO:0000313" key="6">
    <source>
        <dbReference type="Proteomes" id="UP000266693"/>
    </source>
</evidence>
<comment type="caution">
    <text evidence="5">The sequence shown here is derived from an EMBL/GenBank/DDBJ whole genome shotgun (WGS) entry which is preliminary data.</text>
</comment>
<dbReference type="SUPFAM" id="SSF50249">
    <property type="entry name" value="Nucleic acid-binding proteins"/>
    <property type="match status" value="1"/>
</dbReference>